<dbReference type="InterPro" id="IPR017853">
    <property type="entry name" value="GH"/>
</dbReference>
<evidence type="ECO:0000256" key="4">
    <source>
        <dbReference type="ARBA" id="ARBA00009000"/>
    </source>
</evidence>
<comment type="catalytic activity">
    <reaction evidence="1">
        <text>Transfers a segment of a (1-&gt;4)-alpha-D-glucan chain to a primary hydroxy group in a similar glucan chain.</text>
        <dbReference type="EC" id="2.4.1.18"/>
    </reaction>
</comment>
<dbReference type="CDD" id="cd02855">
    <property type="entry name" value="E_set_GBE_prok_N"/>
    <property type="match status" value="1"/>
</dbReference>
<evidence type="ECO:0000256" key="7">
    <source>
        <dbReference type="ARBA" id="ARBA00022676"/>
    </source>
</evidence>
<comment type="pathway">
    <text evidence="3">Glycan biosynthesis; glycogen biosynthesis.</text>
</comment>
<dbReference type="PIRSF" id="PIRSF000463">
    <property type="entry name" value="GlgB"/>
    <property type="match status" value="1"/>
</dbReference>
<evidence type="ECO:0000256" key="11">
    <source>
        <dbReference type="NCBIfam" id="TIGR01515"/>
    </source>
</evidence>
<evidence type="ECO:0000256" key="8">
    <source>
        <dbReference type="ARBA" id="ARBA00022679"/>
    </source>
</evidence>
<dbReference type="PANTHER" id="PTHR43651:SF3">
    <property type="entry name" value="1,4-ALPHA-GLUCAN-BRANCHING ENZYME"/>
    <property type="match status" value="1"/>
</dbReference>
<dbReference type="SUPFAM" id="SSF51011">
    <property type="entry name" value="Glycosyl hydrolase domain"/>
    <property type="match status" value="1"/>
</dbReference>
<dbReference type="Pfam" id="PF00128">
    <property type="entry name" value="Alpha-amylase"/>
    <property type="match status" value="1"/>
</dbReference>
<dbReference type="SUPFAM" id="SSF51445">
    <property type="entry name" value="(Trans)glycosidases"/>
    <property type="match status" value="1"/>
</dbReference>
<keyword evidence="9" id="KW-0320">Glycogen biosynthesis</keyword>
<protein>
    <recommendedName>
        <fullName evidence="5 11">1,4-alpha-glucan branching enzyme</fullName>
        <ecNumber evidence="5 11">2.4.1.18</ecNumber>
    </recommendedName>
</protein>
<name>A0A3G9JFM1_9FIRM</name>
<comment type="similarity">
    <text evidence="4">Belongs to the glycosyl hydrolase 13 family. GlgB subfamily.</text>
</comment>
<dbReference type="PANTHER" id="PTHR43651">
    <property type="entry name" value="1,4-ALPHA-GLUCAN-BRANCHING ENZYME"/>
    <property type="match status" value="1"/>
</dbReference>
<evidence type="ECO:0000256" key="12">
    <source>
        <dbReference type="PIRSR" id="PIRSR000463-1"/>
    </source>
</evidence>
<dbReference type="KEGG" id="ebm:SG0102_20990"/>
<dbReference type="InterPro" id="IPR013783">
    <property type="entry name" value="Ig-like_fold"/>
</dbReference>
<dbReference type="InterPro" id="IPR013780">
    <property type="entry name" value="Glyco_hydro_b"/>
</dbReference>
<accession>A0A3G9JFM1</accession>
<evidence type="ECO:0000256" key="5">
    <source>
        <dbReference type="ARBA" id="ARBA00012541"/>
    </source>
</evidence>
<dbReference type="GO" id="GO:0004553">
    <property type="term" value="F:hydrolase activity, hydrolyzing O-glycosyl compounds"/>
    <property type="evidence" value="ECO:0007669"/>
    <property type="project" value="InterPro"/>
</dbReference>
<evidence type="ECO:0000256" key="1">
    <source>
        <dbReference type="ARBA" id="ARBA00000826"/>
    </source>
</evidence>
<evidence type="ECO:0000256" key="6">
    <source>
        <dbReference type="ARBA" id="ARBA00022600"/>
    </source>
</evidence>
<gene>
    <name evidence="14" type="primary">glgB_1</name>
    <name evidence="14" type="ORF">SG0102_20990</name>
</gene>
<dbReference type="NCBIfam" id="NF008967">
    <property type="entry name" value="PRK12313.1"/>
    <property type="match status" value="1"/>
</dbReference>
<dbReference type="Pfam" id="PF02922">
    <property type="entry name" value="CBM_48"/>
    <property type="match status" value="1"/>
</dbReference>
<proteinExistence type="inferred from homology"/>
<evidence type="ECO:0000256" key="3">
    <source>
        <dbReference type="ARBA" id="ARBA00004964"/>
    </source>
</evidence>
<dbReference type="Gene3D" id="3.20.20.80">
    <property type="entry name" value="Glycosidases"/>
    <property type="match status" value="1"/>
</dbReference>
<comment type="function">
    <text evidence="2">Catalyzes the formation of the alpha-1,6-glucosidic linkages in glycogen by scission of a 1,4-alpha-linked oligosaccharide from growing alpha-1,4-glucan chains and the subsequent attachment of the oligosaccharide to the alpha-1,6 position.</text>
</comment>
<dbReference type="Gene3D" id="2.60.40.1180">
    <property type="entry name" value="Golgi alpha-mannosidase II"/>
    <property type="match status" value="1"/>
</dbReference>
<dbReference type="UniPathway" id="UPA00164"/>
<dbReference type="CDD" id="cd11322">
    <property type="entry name" value="AmyAc_Glg_BE"/>
    <property type="match status" value="1"/>
</dbReference>
<evidence type="ECO:0000259" key="13">
    <source>
        <dbReference type="SMART" id="SM00642"/>
    </source>
</evidence>
<dbReference type="GO" id="GO:0005978">
    <property type="term" value="P:glycogen biosynthetic process"/>
    <property type="evidence" value="ECO:0007669"/>
    <property type="project" value="UniProtKB-UniRule"/>
</dbReference>
<dbReference type="InterPro" id="IPR004193">
    <property type="entry name" value="Glyco_hydro_13_N"/>
</dbReference>
<feature type="active site" description="Nucleophile" evidence="12">
    <location>
        <position position="294"/>
    </location>
</feature>
<evidence type="ECO:0000313" key="15">
    <source>
        <dbReference type="Proteomes" id="UP000268059"/>
    </source>
</evidence>
<dbReference type="InterPro" id="IPR006047">
    <property type="entry name" value="GH13_cat_dom"/>
</dbReference>
<evidence type="ECO:0000256" key="10">
    <source>
        <dbReference type="ARBA" id="ARBA00023277"/>
    </source>
</evidence>
<dbReference type="GO" id="GO:0003844">
    <property type="term" value="F:1,4-alpha-glucan branching enzyme activity"/>
    <property type="evidence" value="ECO:0007669"/>
    <property type="project" value="UniProtKB-UniRule"/>
</dbReference>
<dbReference type="GO" id="GO:0043169">
    <property type="term" value="F:cation binding"/>
    <property type="evidence" value="ECO:0007669"/>
    <property type="project" value="InterPro"/>
</dbReference>
<dbReference type="InterPro" id="IPR006048">
    <property type="entry name" value="A-amylase/branching_C"/>
</dbReference>
<dbReference type="InParanoid" id="A0A3G9JFM1"/>
<dbReference type="Proteomes" id="UP000268059">
    <property type="component" value="Chromosome"/>
</dbReference>
<dbReference type="SMART" id="SM00642">
    <property type="entry name" value="Aamy"/>
    <property type="match status" value="1"/>
</dbReference>
<dbReference type="Gene3D" id="2.60.40.10">
    <property type="entry name" value="Immunoglobulins"/>
    <property type="match status" value="1"/>
</dbReference>
<evidence type="ECO:0000313" key="14">
    <source>
        <dbReference type="EMBL" id="BBH27165.1"/>
    </source>
</evidence>
<reference evidence="14 15" key="1">
    <citation type="submission" date="2018-11" db="EMBL/GenBank/DDBJ databases">
        <title>Novel Erysipelotrichaceae bacterium isolated from small intestine of a swine.</title>
        <authorList>
            <person name="Kim J.S."/>
            <person name="Choe H."/>
            <person name="Lee Y.R."/>
            <person name="Kim K.M."/>
            <person name="Park D.S."/>
        </authorList>
    </citation>
    <scope>NUCLEOTIDE SEQUENCE [LARGE SCALE GENOMIC DNA]</scope>
    <source>
        <strain evidence="14 15">SG0102</strain>
    </source>
</reference>
<dbReference type="GO" id="GO:0005829">
    <property type="term" value="C:cytosol"/>
    <property type="evidence" value="ECO:0007669"/>
    <property type="project" value="TreeGrafter"/>
</dbReference>
<feature type="active site" description="Proton donor" evidence="12">
    <location>
        <position position="337"/>
    </location>
</feature>
<keyword evidence="10" id="KW-0119">Carbohydrate metabolism</keyword>
<dbReference type="NCBIfam" id="TIGR01515">
    <property type="entry name" value="branching_enzym"/>
    <property type="match status" value="1"/>
</dbReference>
<keyword evidence="15" id="KW-1185">Reference proteome</keyword>
<dbReference type="EMBL" id="AP019309">
    <property type="protein sequence ID" value="BBH27165.1"/>
    <property type="molecule type" value="Genomic_DNA"/>
</dbReference>
<evidence type="ECO:0000256" key="2">
    <source>
        <dbReference type="ARBA" id="ARBA00002953"/>
    </source>
</evidence>
<keyword evidence="6" id="KW-0321">Glycogen metabolism</keyword>
<dbReference type="OrthoDB" id="9800174at2"/>
<dbReference type="Pfam" id="PF02806">
    <property type="entry name" value="Alpha-amylase_C"/>
    <property type="match status" value="1"/>
</dbReference>
<dbReference type="AlphaFoldDB" id="A0A3G9JFM1"/>
<dbReference type="EC" id="2.4.1.18" evidence="5 11"/>
<organism evidence="14 15">
    <name type="scientific">Intestinibaculum porci</name>
    <dbReference type="NCBI Taxonomy" id="2487118"/>
    <lineage>
        <taxon>Bacteria</taxon>
        <taxon>Bacillati</taxon>
        <taxon>Bacillota</taxon>
        <taxon>Erysipelotrichia</taxon>
        <taxon>Erysipelotrichales</taxon>
        <taxon>Erysipelotrichaceae</taxon>
        <taxon>Intestinibaculum</taxon>
    </lineage>
</organism>
<evidence type="ECO:0000256" key="9">
    <source>
        <dbReference type="ARBA" id="ARBA00023056"/>
    </source>
</evidence>
<keyword evidence="8" id="KW-0808">Transferase</keyword>
<dbReference type="InterPro" id="IPR044143">
    <property type="entry name" value="GlgB_N_E_set_prok"/>
</dbReference>
<dbReference type="InterPro" id="IPR037439">
    <property type="entry name" value="Branching_enzy"/>
</dbReference>
<feature type="domain" description="Glycosyl hydrolase family 13 catalytic" evidence="13">
    <location>
        <begin position="136"/>
        <end position="487"/>
    </location>
</feature>
<dbReference type="InterPro" id="IPR006407">
    <property type="entry name" value="GlgB"/>
</dbReference>
<sequence length="592" mass="70054">MDLGNFYNGNSFDVHYYLGAHYKKGEGTTFRTYAPAAERVCLIGEFSDWREREMNRCENGQFWEVTVPDAAPGHMYKYRIYHGGSFVDHCDPYGYYAELRPNNASIIYDLSGYTFEDEKWISQRHDTTQEPLNVYEMHFGSWRKKGDEETDWYTYTEMADLLIPYLKEYGYNYLEIMPLNEYPNDLSWGYQPTGYFAPTSRYGKPNELKYFIDQCHQNNIGVILDFVPVHFAIDSFGLANYDGTPLYNYPNNAVGMSEWGTCNFQHSRGDVCSFLNSSAYYWLSEYHLDGLRLDAVGNLIYWQGDAGRGENRDAMRFIQKFNTGLKQRVPNCLLFAEDSSSFNGVTKPVDQGGLGFDYKWDLGWMNDTLDFFMKTPDERKDCYHKLTFSMMYFYNEHFILPFSHDEVVHGKKTIVDKMYGEYEEQFAQARALYMYMYAHTGKQLNFMGNEFGQLREWHEFREQDWDMLKYPMHDAFHQMMKDLNHLYLTHDAFWKYDYQEKGFEWIDCHQEDKTIYVFKRMSDEETIVCFFNFSNKDQIYTYKGEEKTLTLLLDSNNEKYNGTDEDVVIEYEVDGETEVSLPAYTAMYFIAK</sequence>
<keyword evidence="7" id="KW-0328">Glycosyltransferase</keyword>
<dbReference type="RefSeq" id="WP_125119916.1">
    <property type="nucleotide sequence ID" value="NZ_AP019309.1"/>
</dbReference>